<feature type="region of interest" description="Disordered" evidence="1">
    <location>
        <begin position="1"/>
        <end position="160"/>
    </location>
</feature>
<organism evidence="2 3">
    <name type="scientific">Thalassiosira oceanica</name>
    <name type="common">Marine diatom</name>
    <dbReference type="NCBI Taxonomy" id="159749"/>
    <lineage>
        <taxon>Eukaryota</taxon>
        <taxon>Sar</taxon>
        <taxon>Stramenopiles</taxon>
        <taxon>Ochrophyta</taxon>
        <taxon>Bacillariophyta</taxon>
        <taxon>Coscinodiscophyceae</taxon>
        <taxon>Thalassiosirophycidae</taxon>
        <taxon>Thalassiosirales</taxon>
        <taxon>Thalassiosiraceae</taxon>
        <taxon>Thalassiosira</taxon>
    </lineage>
</organism>
<dbReference type="eggNOG" id="ENOG502STT2">
    <property type="taxonomic scope" value="Eukaryota"/>
</dbReference>
<evidence type="ECO:0000313" key="3">
    <source>
        <dbReference type="Proteomes" id="UP000266841"/>
    </source>
</evidence>
<feature type="compositionally biased region" description="Low complexity" evidence="1">
    <location>
        <begin position="361"/>
        <end position="372"/>
    </location>
</feature>
<feature type="compositionally biased region" description="Polar residues" evidence="1">
    <location>
        <begin position="350"/>
        <end position="360"/>
    </location>
</feature>
<feature type="compositionally biased region" description="Acidic residues" evidence="1">
    <location>
        <begin position="103"/>
        <end position="114"/>
    </location>
</feature>
<feature type="compositionally biased region" description="Polar residues" evidence="1">
    <location>
        <begin position="77"/>
        <end position="96"/>
    </location>
</feature>
<evidence type="ECO:0000313" key="2">
    <source>
        <dbReference type="EMBL" id="EJK45389.1"/>
    </source>
</evidence>
<feature type="region of interest" description="Disordered" evidence="1">
    <location>
        <begin position="349"/>
        <end position="372"/>
    </location>
</feature>
<sequence>MNFARHNINNANKNLTEAMETDSITKRVVEDVAEETAQKIKQEEVEEEEEEEEEERKEAIKSPSYATTTRARAPAESDSTAAATVRITTAGRSNGRTTTTTFTEDEVAEDEAEAEDKANLTGEAEADRTKEAEAANKESRIIREETTRKTNEENERENKEEIREQFGFCADPSLSTWENCRSYVRQMPITAFEALRMRNKTYHNYCKTAPRRVQSILGGLGLKFCVKPTKPSQKSFTTLCDKLDNQVRRIAYFNGRDDTDDGNYNPSLYIPSNWKPPQGDEEIKDALATLRRHIQSDSRRYTKRTLSNITPYQGRLIDALTNNDEMIIIEADKNLGAAIMLRAPRDQRALKQQRSLQTTHQGQSASRAGAAGLPVSDHGDLGGLHVGNYLLRSSQIRYVDPDVRTQPTNFLTVYRRYTWNLDGRYSWQLFKQDVNDFGILTWEIDELSTSVDFLDLTISITQDGRLTTKTYQKAMNLYQYIPPHSAHPPGMMKGIVYGFESPHETGSGDGMADVDNLVTVRGGGLTVRQVGGSGHAAWYQGARPGRRKPYEEIYEQAGCGVPTVANEAVKLTCAQEAHKRQCVKVVDCPGAFLKADLDDHVVIVFRGRLTEFMAEVAPKLYHKYIILGKNGAPLLYVKLQMALYGLLQSALMFYKKLVEDLTANGFKLNPATAGRPSLQDLHFLTKTALTHFITPRPSWDFCAFDHALTLTQRRHFSRQGCANRMRTGGLTRCIASMRTAKVIRGSSCHWAREQPRGLVEKEN</sequence>
<protein>
    <recommendedName>
        <fullName evidence="4">Reverse transcriptase Ty1/copia-type domain-containing protein</fullName>
    </recommendedName>
</protein>
<feature type="compositionally biased region" description="Basic and acidic residues" evidence="1">
    <location>
        <begin position="125"/>
        <end position="160"/>
    </location>
</feature>
<gene>
    <name evidence="2" type="ORF">THAOC_35999</name>
</gene>
<comment type="caution">
    <text evidence="2">The sequence shown here is derived from an EMBL/GenBank/DDBJ whole genome shotgun (WGS) entry which is preliminary data.</text>
</comment>
<name>K0R2H2_THAOC</name>
<dbReference type="AlphaFoldDB" id="K0R2H2"/>
<reference evidence="2 3" key="1">
    <citation type="journal article" date="2012" name="Genome Biol.">
        <title>Genome and low-iron response of an oceanic diatom adapted to chronic iron limitation.</title>
        <authorList>
            <person name="Lommer M."/>
            <person name="Specht M."/>
            <person name="Roy A.S."/>
            <person name="Kraemer L."/>
            <person name="Andreson R."/>
            <person name="Gutowska M.A."/>
            <person name="Wolf J."/>
            <person name="Bergner S.V."/>
            <person name="Schilhabel M.B."/>
            <person name="Klostermeier U.C."/>
            <person name="Beiko R.G."/>
            <person name="Rosenstiel P."/>
            <person name="Hippler M."/>
            <person name="Laroche J."/>
        </authorList>
    </citation>
    <scope>NUCLEOTIDE SEQUENCE [LARGE SCALE GENOMIC DNA]</scope>
    <source>
        <strain evidence="2 3">CCMP1005</strain>
    </source>
</reference>
<feature type="compositionally biased region" description="Acidic residues" evidence="1">
    <location>
        <begin position="44"/>
        <end position="55"/>
    </location>
</feature>
<accession>K0R2H2</accession>
<proteinExistence type="predicted"/>
<keyword evidence="3" id="KW-1185">Reference proteome</keyword>
<feature type="compositionally biased region" description="Basic and acidic residues" evidence="1">
    <location>
        <begin position="23"/>
        <end position="43"/>
    </location>
</feature>
<evidence type="ECO:0008006" key="4">
    <source>
        <dbReference type="Google" id="ProtNLM"/>
    </source>
</evidence>
<evidence type="ECO:0000256" key="1">
    <source>
        <dbReference type="SAM" id="MobiDB-lite"/>
    </source>
</evidence>
<dbReference type="Proteomes" id="UP000266841">
    <property type="component" value="Unassembled WGS sequence"/>
</dbReference>
<dbReference type="EMBL" id="AGNL01048552">
    <property type="protein sequence ID" value="EJK45389.1"/>
    <property type="molecule type" value="Genomic_DNA"/>
</dbReference>